<dbReference type="AlphaFoldDB" id="A0A1P8W9Z9"/>
<dbReference type="InterPro" id="IPR058581">
    <property type="entry name" value="TM_HPP"/>
</dbReference>
<feature type="transmembrane region" description="Helical" evidence="1">
    <location>
        <begin position="86"/>
        <end position="106"/>
    </location>
</feature>
<keyword evidence="4" id="KW-1185">Reference proteome</keyword>
<dbReference type="RefSeq" id="WP_077022712.1">
    <property type="nucleotide sequence ID" value="NZ_CP017641.1"/>
</dbReference>
<gene>
    <name evidence="3" type="ORF">Fuma_00463</name>
</gene>
<keyword evidence="1" id="KW-0472">Membrane</keyword>
<evidence type="ECO:0000313" key="3">
    <source>
        <dbReference type="EMBL" id="APZ90879.1"/>
    </source>
</evidence>
<dbReference type="EMBL" id="CP017641">
    <property type="protein sequence ID" value="APZ90879.1"/>
    <property type="molecule type" value="Genomic_DNA"/>
</dbReference>
<feature type="domain" description="HPP transmembrane region" evidence="2">
    <location>
        <begin position="31"/>
        <end position="177"/>
    </location>
</feature>
<reference evidence="3 4" key="1">
    <citation type="journal article" date="2016" name="Front. Microbiol.">
        <title>Fuerstia marisgermanicae gen. nov., sp. nov., an Unusual Member of the Phylum Planctomycetes from the German Wadden Sea.</title>
        <authorList>
            <person name="Kohn T."/>
            <person name="Heuer A."/>
            <person name="Jogler M."/>
            <person name="Vollmers J."/>
            <person name="Boedeker C."/>
            <person name="Bunk B."/>
            <person name="Rast P."/>
            <person name="Borchert D."/>
            <person name="Glockner I."/>
            <person name="Freese H.M."/>
            <person name="Klenk H.P."/>
            <person name="Overmann J."/>
            <person name="Kaster A.K."/>
            <person name="Rohde M."/>
            <person name="Wiegand S."/>
            <person name="Jogler C."/>
        </authorList>
    </citation>
    <scope>NUCLEOTIDE SEQUENCE [LARGE SCALE GENOMIC DNA]</scope>
    <source>
        <strain evidence="3 4">NH11</strain>
    </source>
</reference>
<feature type="transmembrane region" description="Helical" evidence="1">
    <location>
        <begin position="118"/>
        <end position="149"/>
    </location>
</feature>
<evidence type="ECO:0000313" key="4">
    <source>
        <dbReference type="Proteomes" id="UP000187735"/>
    </source>
</evidence>
<feature type="transmembrane region" description="Helical" evidence="1">
    <location>
        <begin position="33"/>
        <end position="55"/>
    </location>
</feature>
<sequence length="222" mass="24419">MKTNERHIMAAPVTRLAKDLEQKFFRMERANSWQAAVVNGVIAGSAVALVAWLMTSPEEGDLLLFACLGSSAASVVFAPLAKANSLRTIVSAYIIASIVCVLVYPLHKHQWVGMPVQCFLAVALPITLMRLIDAMHPAAIGSSLAFIIYDRPPQVLGLLLLAIVGLLTVVKVLAYIYLEDLTFRKFPREFRRDYYGQEMLVTITEDSKSPQHANTSAADSLE</sequence>
<dbReference type="Pfam" id="PF04982">
    <property type="entry name" value="TM_HPP"/>
    <property type="match status" value="1"/>
</dbReference>
<organism evidence="3 4">
    <name type="scientific">Fuerstiella marisgermanici</name>
    <dbReference type="NCBI Taxonomy" id="1891926"/>
    <lineage>
        <taxon>Bacteria</taxon>
        <taxon>Pseudomonadati</taxon>
        <taxon>Planctomycetota</taxon>
        <taxon>Planctomycetia</taxon>
        <taxon>Planctomycetales</taxon>
        <taxon>Planctomycetaceae</taxon>
        <taxon>Fuerstiella</taxon>
    </lineage>
</organism>
<evidence type="ECO:0000259" key="2">
    <source>
        <dbReference type="Pfam" id="PF04982"/>
    </source>
</evidence>
<proteinExistence type="predicted"/>
<keyword evidence="1" id="KW-0812">Transmembrane</keyword>
<dbReference type="Proteomes" id="UP000187735">
    <property type="component" value="Chromosome"/>
</dbReference>
<evidence type="ECO:0000256" key="1">
    <source>
        <dbReference type="SAM" id="Phobius"/>
    </source>
</evidence>
<accession>A0A1P8W9Z9</accession>
<dbReference type="OrthoDB" id="9849626at2"/>
<protein>
    <submittedName>
        <fullName evidence="3">HPP family protein</fullName>
    </submittedName>
</protein>
<keyword evidence="1" id="KW-1133">Transmembrane helix</keyword>
<dbReference type="KEGG" id="fmr:Fuma_00463"/>
<feature type="transmembrane region" description="Helical" evidence="1">
    <location>
        <begin position="155"/>
        <end position="178"/>
    </location>
</feature>
<name>A0A1P8W9Z9_9PLAN</name>
<feature type="transmembrane region" description="Helical" evidence="1">
    <location>
        <begin position="62"/>
        <end position="80"/>
    </location>
</feature>